<proteinExistence type="predicted"/>
<accession>A0A4Y3QW90</accession>
<dbReference type="OrthoDB" id="4118486at2"/>
<evidence type="ECO:0000313" key="1">
    <source>
        <dbReference type="EMBL" id="GEB49664.1"/>
    </source>
</evidence>
<comment type="caution">
    <text evidence="1">The sequence shown here is derived from an EMBL/GenBank/DDBJ whole genome shotgun (WGS) entry which is preliminary data.</text>
</comment>
<reference evidence="1 2" key="1">
    <citation type="submission" date="2019-06" db="EMBL/GenBank/DDBJ databases">
        <title>Whole genome shotgun sequence of Streptomyces cacaoi subsp. cacaoi NBRC 12748.</title>
        <authorList>
            <person name="Hosoyama A."/>
            <person name="Uohara A."/>
            <person name="Ohji S."/>
            <person name="Ichikawa N."/>
        </authorList>
    </citation>
    <scope>NUCLEOTIDE SEQUENCE [LARGE SCALE GENOMIC DNA]</scope>
    <source>
        <strain evidence="1 2">NBRC 12748</strain>
    </source>
</reference>
<sequence>MGAERLARGEDDLVEAMERVEEAEDEPQDQVRGLLRVIGNHFGLSLPKTDIVDGTLPALVTRTSA</sequence>
<dbReference type="RefSeq" id="WP_141275339.1">
    <property type="nucleotide sequence ID" value="NZ_BJMM01000008.1"/>
</dbReference>
<protein>
    <submittedName>
        <fullName evidence="1">Uncharacterized protein</fullName>
    </submittedName>
</protein>
<name>A0A4Y3QW90_STRCI</name>
<dbReference type="AlphaFoldDB" id="A0A4Y3QW90"/>
<evidence type="ECO:0000313" key="2">
    <source>
        <dbReference type="Proteomes" id="UP000319210"/>
    </source>
</evidence>
<keyword evidence="2" id="KW-1185">Reference proteome</keyword>
<gene>
    <name evidence="1" type="ORF">SCA03_22150</name>
</gene>
<organism evidence="1 2">
    <name type="scientific">Streptomyces cacaoi</name>
    <dbReference type="NCBI Taxonomy" id="1898"/>
    <lineage>
        <taxon>Bacteria</taxon>
        <taxon>Bacillati</taxon>
        <taxon>Actinomycetota</taxon>
        <taxon>Actinomycetes</taxon>
        <taxon>Kitasatosporales</taxon>
        <taxon>Streptomycetaceae</taxon>
        <taxon>Streptomyces</taxon>
    </lineage>
</organism>
<dbReference type="Proteomes" id="UP000319210">
    <property type="component" value="Unassembled WGS sequence"/>
</dbReference>
<dbReference type="EMBL" id="BJMM01000008">
    <property type="protein sequence ID" value="GEB49664.1"/>
    <property type="molecule type" value="Genomic_DNA"/>
</dbReference>